<feature type="coiled-coil region" evidence="4">
    <location>
        <begin position="223"/>
        <end position="250"/>
    </location>
</feature>
<dbReference type="InterPro" id="IPR051212">
    <property type="entry name" value="Type-I_RE_S_subunit"/>
</dbReference>
<dbReference type="Gene3D" id="3.90.220.20">
    <property type="entry name" value="DNA methylase specificity domains"/>
    <property type="match status" value="2"/>
</dbReference>
<proteinExistence type="inferred from homology"/>
<evidence type="ECO:0000256" key="4">
    <source>
        <dbReference type="SAM" id="Coils"/>
    </source>
</evidence>
<evidence type="ECO:0000256" key="5">
    <source>
        <dbReference type="SAM" id="MobiDB-lite"/>
    </source>
</evidence>
<name>A0A6M4Y9J8_AERME</name>
<dbReference type="SUPFAM" id="SSF116734">
    <property type="entry name" value="DNA methylase specificity domain"/>
    <property type="match status" value="2"/>
</dbReference>
<evidence type="ECO:0000259" key="6">
    <source>
        <dbReference type="Pfam" id="PF01420"/>
    </source>
</evidence>
<dbReference type="Proteomes" id="UP000501427">
    <property type="component" value="Chromosome"/>
</dbReference>
<feature type="compositionally biased region" description="Basic residues" evidence="5">
    <location>
        <begin position="512"/>
        <end position="523"/>
    </location>
</feature>
<dbReference type="RefSeq" id="WP_171275388.1">
    <property type="nucleotide sequence ID" value="NZ_CAWPJG010000001.1"/>
</dbReference>
<dbReference type="EMBL" id="CP038441">
    <property type="protein sequence ID" value="QJT20531.1"/>
    <property type="molecule type" value="Genomic_DNA"/>
</dbReference>
<feature type="coiled-coil region" evidence="4">
    <location>
        <begin position="438"/>
        <end position="475"/>
    </location>
</feature>
<evidence type="ECO:0000313" key="8">
    <source>
        <dbReference type="Proteomes" id="UP000501427"/>
    </source>
</evidence>
<evidence type="ECO:0000256" key="3">
    <source>
        <dbReference type="ARBA" id="ARBA00023125"/>
    </source>
</evidence>
<dbReference type="AlphaFoldDB" id="A0A6M4Y9J8"/>
<dbReference type="InterPro" id="IPR044946">
    <property type="entry name" value="Restrct_endonuc_typeI_TRD_sf"/>
</dbReference>
<dbReference type="GO" id="GO:0003677">
    <property type="term" value="F:DNA binding"/>
    <property type="evidence" value="ECO:0007669"/>
    <property type="project" value="UniProtKB-KW"/>
</dbReference>
<evidence type="ECO:0000256" key="2">
    <source>
        <dbReference type="ARBA" id="ARBA00022747"/>
    </source>
</evidence>
<dbReference type="PANTHER" id="PTHR43140:SF1">
    <property type="entry name" value="TYPE I RESTRICTION ENZYME ECOKI SPECIFICITY SUBUNIT"/>
    <property type="match status" value="1"/>
</dbReference>
<dbReference type="REBASE" id="385950">
    <property type="entry name" value="S.Ame119ORF2960P"/>
</dbReference>
<dbReference type="Pfam" id="PF01420">
    <property type="entry name" value="Methylase_S"/>
    <property type="match status" value="1"/>
</dbReference>
<dbReference type="InterPro" id="IPR000055">
    <property type="entry name" value="Restrct_endonuc_typeI_TRD"/>
</dbReference>
<dbReference type="CDD" id="cd17273">
    <property type="entry name" value="RMtype1_S_EcoJA69PI-TRD1-CR1_like"/>
    <property type="match status" value="1"/>
</dbReference>
<feature type="region of interest" description="Disordered" evidence="5">
    <location>
        <begin position="484"/>
        <end position="523"/>
    </location>
</feature>
<comment type="similarity">
    <text evidence="1">Belongs to the type-I restriction system S methylase family.</text>
</comment>
<reference evidence="7 8" key="1">
    <citation type="submission" date="2019-03" db="EMBL/GenBank/DDBJ databases">
        <title>Novel transposon Tn6433 accelerates the dissemination of tet(E) in Aeromonas from aerobic biofilm under oxytetracycline stress.</title>
        <authorList>
            <person name="Shi Y."/>
            <person name="Tian Z."/>
            <person name="Zhang Y."/>
            <person name="Zhang H."/>
            <person name="Yang M."/>
        </authorList>
    </citation>
    <scope>NUCLEOTIDE SEQUENCE [LARGE SCALE GENOMIC DNA]</scope>
    <source>
        <strain evidence="7 8">T0.1-19</strain>
    </source>
</reference>
<accession>A0A6M4Y9J8</accession>
<evidence type="ECO:0000256" key="1">
    <source>
        <dbReference type="ARBA" id="ARBA00010923"/>
    </source>
</evidence>
<dbReference type="GO" id="GO:0004519">
    <property type="term" value="F:endonuclease activity"/>
    <property type="evidence" value="ECO:0007669"/>
    <property type="project" value="UniProtKB-KW"/>
</dbReference>
<keyword evidence="7" id="KW-0255">Endonuclease</keyword>
<organism evidence="7 8">
    <name type="scientific">Aeromonas media</name>
    <dbReference type="NCBI Taxonomy" id="651"/>
    <lineage>
        <taxon>Bacteria</taxon>
        <taxon>Pseudomonadati</taxon>
        <taxon>Pseudomonadota</taxon>
        <taxon>Gammaproteobacteria</taxon>
        <taxon>Aeromonadales</taxon>
        <taxon>Aeromonadaceae</taxon>
        <taxon>Aeromonas</taxon>
    </lineage>
</organism>
<keyword evidence="7" id="KW-0378">Hydrolase</keyword>
<sequence>MQKVDLPESWIWTIVSELGSVVSGGTPSTKEPRYWGSDTAWISPSDLTGYSSKFISKGAKSLSLEGLKNSPAVIMPAGSVHFSSRAPIGYVVISANAISTNQGFKSLIPALGIFSEYIYYYFKSARQLAESLATGTTFKEISGAAFSRMPVPLPPELEQRRIVAKLEELFSELDKGVENLRTAQQQLKVYRQALLKHAFEGKLTAKWRAQNPDKLESSEALLARIQQEREARYQRQLAEWKEAQKAWEANGKTGRKPTKPKEPKALPTLTAEELTELSELPDGWIYVKAEAISDFITKGTTPGKELLFDGAGEIPFIKVYNLTKTGVLDFTISPTFVSRDTHNGFLARSKVYPGDVLMNIVGPPLGKVSIVPATYPEWNINQAIAIYRSELIQSKLLAAFLSSEINVRRMMSKSKATAGQFNLTLEICRDAIIPLCGAKEQEQLSRALDEKLSNLDQLEKTIAESLQQTEALRQSILKKAFSGQLVPQNPDDEPASVLLERISSERTAQQPARKRGRKVATSV</sequence>
<keyword evidence="7" id="KW-0540">Nuclease</keyword>
<keyword evidence="3" id="KW-0238">DNA-binding</keyword>
<keyword evidence="2" id="KW-0680">Restriction system</keyword>
<dbReference type="PANTHER" id="PTHR43140">
    <property type="entry name" value="TYPE-1 RESTRICTION ENZYME ECOKI SPECIFICITY PROTEIN"/>
    <property type="match status" value="1"/>
</dbReference>
<dbReference type="GO" id="GO:0009307">
    <property type="term" value="P:DNA restriction-modification system"/>
    <property type="evidence" value="ECO:0007669"/>
    <property type="project" value="UniProtKB-KW"/>
</dbReference>
<protein>
    <submittedName>
        <fullName evidence="7">Restriction endonuclease subunit S</fullName>
    </submittedName>
</protein>
<keyword evidence="4" id="KW-0175">Coiled coil</keyword>
<feature type="domain" description="Type I restriction modification DNA specificity" evidence="6">
    <location>
        <begin position="15"/>
        <end position="177"/>
    </location>
</feature>
<evidence type="ECO:0000313" key="7">
    <source>
        <dbReference type="EMBL" id="QJT20531.1"/>
    </source>
</evidence>
<gene>
    <name evidence="7" type="ORF">E4184_02950</name>
</gene>